<name>A0A0V1DFL2_TRIBR</name>
<gene>
    <name evidence="1" type="ORF">T03_13103</name>
</gene>
<dbReference type="Proteomes" id="UP000054653">
    <property type="component" value="Unassembled WGS sequence"/>
</dbReference>
<organism evidence="1 2">
    <name type="scientific">Trichinella britovi</name>
    <name type="common">Parasitic roundworm</name>
    <dbReference type="NCBI Taxonomy" id="45882"/>
    <lineage>
        <taxon>Eukaryota</taxon>
        <taxon>Metazoa</taxon>
        <taxon>Ecdysozoa</taxon>
        <taxon>Nematoda</taxon>
        <taxon>Enoplea</taxon>
        <taxon>Dorylaimia</taxon>
        <taxon>Trichinellida</taxon>
        <taxon>Trichinellidae</taxon>
        <taxon>Trichinella</taxon>
    </lineage>
</organism>
<evidence type="ECO:0000313" key="2">
    <source>
        <dbReference type="Proteomes" id="UP000054653"/>
    </source>
</evidence>
<dbReference type="AlphaFoldDB" id="A0A0V1DFL2"/>
<keyword evidence="2" id="KW-1185">Reference proteome</keyword>
<reference evidence="1 2" key="1">
    <citation type="submission" date="2015-01" db="EMBL/GenBank/DDBJ databases">
        <title>Evolution of Trichinella species and genotypes.</title>
        <authorList>
            <person name="Korhonen P.K."/>
            <person name="Edoardo P."/>
            <person name="Giuseppe L.R."/>
            <person name="Gasser R.B."/>
        </authorList>
    </citation>
    <scope>NUCLEOTIDE SEQUENCE [LARGE SCALE GENOMIC DNA]</scope>
    <source>
        <strain evidence="1">ISS120</strain>
    </source>
</reference>
<accession>A0A0V1DFL2</accession>
<evidence type="ECO:0000313" key="1">
    <source>
        <dbReference type="EMBL" id="KRY60193.1"/>
    </source>
</evidence>
<protein>
    <submittedName>
        <fullName evidence="1">Uncharacterized protein</fullName>
    </submittedName>
</protein>
<sequence>MAEHCNCYCCDLELLDWHHYTKIINDQVMKLMTKHSLSEISFCQQCIPSLWVKLDAVSLNYP</sequence>
<dbReference type="EMBL" id="JYDI01000007">
    <property type="protein sequence ID" value="KRY60193.1"/>
    <property type="molecule type" value="Genomic_DNA"/>
</dbReference>
<comment type="caution">
    <text evidence="1">The sequence shown here is derived from an EMBL/GenBank/DDBJ whole genome shotgun (WGS) entry which is preliminary data.</text>
</comment>
<proteinExistence type="predicted"/>